<dbReference type="GO" id="GO:0003743">
    <property type="term" value="F:translation initiation factor activity"/>
    <property type="evidence" value="ECO:0007669"/>
    <property type="project" value="UniProtKB-KW"/>
</dbReference>
<evidence type="ECO:0000256" key="2">
    <source>
        <dbReference type="ARBA" id="ARBA00022527"/>
    </source>
</evidence>
<dbReference type="GO" id="GO:0005737">
    <property type="term" value="C:cytoplasm"/>
    <property type="evidence" value="ECO:0007669"/>
    <property type="project" value="TreeGrafter"/>
</dbReference>
<keyword evidence="21" id="KW-0396">Initiation factor</keyword>
<comment type="catalytic activity">
    <reaction evidence="17">
        <text>L-threonyl-[protein] + ATP = O-phospho-L-threonyl-[protein] + ADP + H(+)</text>
        <dbReference type="Rhea" id="RHEA:46608"/>
        <dbReference type="Rhea" id="RHEA-COMP:11060"/>
        <dbReference type="Rhea" id="RHEA-COMP:11605"/>
        <dbReference type="ChEBI" id="CHEBI:15378"/>
        <dbReference type="ChEBI" id="CHEBI:30013"/>
        <dbReference type="ChEBI" id="CHEBI:30616"/>
        <dbReference type="ChEBI" id="CHEBI:61977"/>
        <dbReference type="ChEBI" id="CHEBI:456216"/>
        <dbReference type="EC" id="2.7.11.1"/>
    </reaction>
    <physiologicalReaction direction="left-to-right" evidence="17">
        <dbReference type="Rhea" id="RHEA:46609"/>
    </physiologicalReaction>
</comment>
<keyword evidence="2" id="KW-0723">Serine/threonine-protein kinase</keyword>
<dbReference type="InterPro" id="IPR050339">
    <property type="entry name" value="CC_SR_Kinase"/>
</dbReference>
<accession>A0A8B6DM55</accession>
<evidence type="ECO:0000256" key="15">
    <source>
        <dbReference type="ARBA" id="ARBA00042914"/>
    </source>
</evidence>
<dbReference type="Gene3D" id="1.10.510.10">
    <property type="entry name" value="Transferase(Phosphotransferase) domain 1"/>
    <property type="match status" value="1"/>
</dbReference>
<dbReference type="GO" id="GO:0004694">
    <property type="term" value="F:eukaryotic translation initiation factor 2alpha kinase activity"/>
    <property type="evidence" value="ECO:0007669"/>
    <property type="project" value="TreeGrafter"/>
</dbReference>
<dbReference type="Proteomes" id="UP000596742">
    <property type="component" value="Unassembled WGS sequence"/>
</dbReference>
<evidence type="ECO:0000256" key="10">
    <source>
        <dbReference type="ARBA" id="ARBA00023157"/>
    </source>
</evidence>
<dbReference type="InterPro" id="IPR054521">
    <property type="entry name" value="HRI2_3H"/>
</dbReference>
<evidence type="ECO:0000313" key="22">
    <source>
        <dbReference type="Proteomes" id="UP000596742"/>
    </source>
</evidence>
<keyword evidence="8 19" id="KW-0067">ATP-binding</keyword>
<evidence type="ECO:0000259" key="20">
    <source>
        <dbReference type="PROSITE" id="PS50011"/>
    </source>
</evidence>
<keyword evidence="5" id="KW-0677">Repeat</keyword>
<keyword evidence="4 21" id="KW-0808">Transferase</keyword>
<evidence type="ECO:0000256" key="14">
    <source>
        <dbReference type="ARBA" id="ARBA00042456"/>
    </source>
</evidence>
<dbReference type="PROSITE" id="PS00107">
    <property type="entry name" value="PROTEIN_KINASE_ATP"/>
    <property type="match status" value="1"/>
</dbReference>
<dbReference type="PROSITE" id="PS50011">
    <property type="entry name" value="PROTEIN_KINASE_DOM"/>
    <property type="match status" value="1"/>
</dbReference>
<comment type="similarity">
    <text evidence="12">Belongs to the protein kinase superfamily. Ser/Thr protein kinase family. GCN2 subfamily.</text>
</comment>
<keyword evidence="21" id="KW-0648">Protein biosynthesis</keyword>
<dbReference type="InterPro" id="IPR011009">
    <property type="entry name" value="Kinase-like_dom_sf"/>
</dbReference>
<dbReference type="OrthoDB" id="1405469at2759"/>
<comment type="subunit">
    <text evidence="16">Synthesized in an inactive form that binds to the N-terminal domain of CDC37. Has to be associated with a multiprotein complex containing Hsp90, CDC37 and PPP5C for maturation and activation by autophosphorylation. The phosphatase PPP5C modulates this activation. Homodimer; homodimerizes in presence of heme, forming a disulfide-linked inactive homodimer. Interacts with DELE1; binds both to full-length DELE1 and processed form of DELE1 (S-DELE1) in response to stress, leading to activate its protein kinase activity and trigger the integrated stress response (ISR).</text>
</comment>
<gene>
    <name evidence="21" type="ORF">MGAL_10B075084</name>
</gene>
<comment type="catalytic activity">
    <reaction evidence="18">
        <text>L-seryl-[protein] + ATP = O-phospho-L-seryl-[protein] + ADP + H(+)</text>
        <dbReference type="Rhea" id="RHEA:17989"/>
        <dbReference type="Rhea" id="RHEA-COMP:9863"/>
        <dbReference type="Rhea" id="RHEA-COMP:11604"/>
        <dbReference type="ChEBI" id="CHEBI:15378"/>
        <dbReference type="ChEBI" id="CHEBI:29999"/>
        <dbReference type="ChEBI" id="CHEBI:30616"/>
        <dbReference type="ChEBI" id="CHEBI:83421"/>
        <dbReference type="ChEBI" id="CHEBI:456216"/>
        <dbReference type="EC" id="2.7.11.1"/>
    </reaction>
    <physiologicalReaction direction="left-to-right" evidence="18">
        <dbReference type="Rhea" id="RHEA:17990"/>
    </physiologicalReaction>
</comment>
<dbReference type="Pfam" id="PF00069">
    <property type="entry name" value="Pkinase"/>
    <property type="match status" value="2"/>
</dbReference>
<dbReference type="SMART" id="SM00220">
    <property type="entry name" value="S_TKc"/>
    <property type="match status" value="1"/>
</dbReference>
<keyword evidence="3" id="KW-0597">Phosphoprotein</keyword>
<dbReference type="InterPro" id="IPR008271">
    <property type="entry name" value="Ser/Thr_kinase_AS"/>
</dbReference>
<evidence type="ECO:0000256" key="7">
    <source>
        <dbReference type="ARBA" id="ARBA00022777"/>
    </source>
</evidence>
<evidence type="ECO:0000256" key="19">
    <source>
        <dbReference type="PROSITE-ProRule" id="PRU10141"/>
    </source>
</evidence>
<dbReference type="GO" id="GO:0017148">
    <property type="term" value="P:negative regulation of translation"/>
    <property type="evidence" value="ECO:0007669"/>
    <property type="project" value="UniProtKB-KW"/>
</dbReference>
<evidence type="ECO:0000256" key="18">
    <source>
        <dbReference type="ARBA" id="ARBA00048977"/>
    </source>
</evidence>
<keyword evidence="7 21" id="KW-0418">Kinase</keyword>
<name>A0A8B6DM55_MYTGA</name>
<sequence length="708" mass="81344">MNIMDQNNDESMKSRISKSFQRYKPTSIRTFDDSDIASMTSSKECCKEAPNACNGGLVPRTVPSHLLMISILEQLCFMYAQDEEKGKELFKAISSHLARLNVVPALTTIDEMHSVRSQYRLFMDHVLHTAMLKIDKTRRALPSPTSPLEQIKRLSPQTSMVPTEDLLQIQTSRYKTEFTEEEKIGKGGFGSVYKAKHKLDGRLYAIKKIKFKHSQPDVWMKVLREVKALANLQHPNIVGYNAAWLEYSTDFRPDIPGTKVVSSDESISSRESRINHSKSTDLGDSIIFDSHVKFDNDYSMDNNPSSLPKLVELTDGWEPVEIMSQSDYCEACEMLRGKESKYTNSGSGDKVIHKTVPKHSCTSKFFESEFNEKTSHFGQAWDDVSHIDTFWDRPGRIRRSISCDCLTCRNKSHDHSHDKHVMLGYHHYSEDNIHSRIHVTLFIQMELCSVTLREYMQKRNTQCSSFLEFKTNAAANMRIFKQLVKGVDFIHSNGLIHRDLKPRNIFLQGHLLHVKIGDFGLAKDDLRNSGREDALLTPSPLECPDKFYWDTHTTGVGTSTYGAPEQLQGSVYTNKSDIYSLGVILYELFHWFKTDMEKYKSLELLRQGEIDAQILQHWPEQAKAVIQMTNSVHSDRPTTKELLQSELFLTKDQIILEMQTKIDDQALEIQKLKDMLKERDVQMEILTSSLTLEQSRLPHKHKTKKDKT</sequence>
<evidence type="ECO:0000256" key="13">
    <source>
        <dbReference type="ARBA" id="ARBA00040433"/>
    </source>
</evidence>
<evidence type="ECO:0000313" key="21">
    <source>
        <dbReference type="EMBL" id="VDI21364.1"/>
    </source>
</evidence>
<dbReference type="InterPro" id="IPR017441">
    <property type="entry name" value="Protein_kinase_ATP_BS"/>
</dbReference>
<feature type="domain" description="Protein kinase" evidence="20">
    <location>
        <begin position="178"/>
        <end position="649"/>
    </location>
</feature>
<evidence type="ECO:0000256" key="17">
    <source>
        <dbReference type="ARBA" id="ARBA00048659"/>
    </source>
</evidence>
<dbReference type="Gene3D" id="3.30.200.20">
    <property type="entry name" value="Phosphorylase Kinase, domain 1"/>
    <property type="match status" value="1"/>
</dbReference>
<dbReference type="GO" id="GO:0005634">
    <property type="term" value="C:nucleus"/>
    <property type="evidence" value="ECO:0007669"/>
    <property type="project" value="TreeGrafter"/>
</dbReference>
<keyword evidence="6 19" id="KW-0547">Nucleotide-binding</keyword>
<evidence type="ECO:0000256" key="4">
    <source>
        <dbReference type="ARBA" id="ARBA00022679"/>
    </source>
</evidence>
<evidence type="ECO:0000256" key="6">
    <source>
        <dbReference type="ARBA" id="ARBA00022741"/>
    </source>
</evidence>
<evidence type="ECO:0000256" key="16">
    <source>
        <dbReference type="ARBA" id="ARBA00046654"/>
    </source>
</evidence>
<dbReference type="PANTHER" id="PTHR11042">
    <property type="entry name" value="EUKARYOTIC TRANSLATION INITIATION FACTOR 2-ALPHA KINASE EIF2-ALPHA KINASE -RELATED"/>
    <property type="match status" value="1"/>
</dbReference>
<dbReference type="SUPFAM" id="SSF56112">
    <property type="entry name" value="Protein kinase-like (PK-like)"/>
    <property type="match status" value="1"/>
</dbReference>
<evidence type="ECO:0000256" key="11">
    <source>
        <dbReference type="ARBA" id="ARBA00023193"/>
    </source>
</evidence>
<keyword evidence="9" id="KW-0832">Ubl conjugation</keyword>
<evidence type="ECO:0000256" key="3">
    <source>
        <dbReference type="ARBA" id="ARBA00022553"/>
    </source>
</evidence>
<evidence type="ECO:0000256" key="9">
    <source>
        <dbReference type="ARBA" id="ARBA00022843"/>
    </source>
</evidence>
<dbReference type="Pfam" id="PF22949">
    <property type="entry name" value="HRI2_3H"/>
    <property type="match status" value="1"/>
</dbReference>
<evidence type="ECO:0000256" key="12">
    <source>
        <dbReference type="ARBA" id="ARBA00037982"/>
    </source>
</evidence>
<evidence type="ECO:0000256" key="8">
    <source>
        <dbReference type="ARBA" id="ARBA00022840"/>
    </source>
</evidence>
<organism evidence="21 22">
    <name type="scientific">Mytilus galloprovincialis</name>
    <name type="common">Mediterranean mussel</name>
    <dbReference type="NCBI Taxonomy" id="29158"/>
    <lineage>
        <taxon>Eukaryota</taxon>
        <taxon>Metazoa</taxon>
        <taxon>Spiralia</taxon>
        <taxon>Lophotrochozoa</taxon>
        <taxon>Mollusca</taxon>
        <taxon>Bivalvia</taxon>
        <taxon>Autobranchia</taxon>
        <taxon>Pteriomorphia</taxon>
        <taxon>Mytilida</taxon>
        <taxon>Mytiloidea</taxon>
        <taxon>Mytilidae</taxon>
        <taxon>Mytilinae</taxon>
        <taxon>Mytilus</taxon>
    </lineage>
</organism>
<comment type="caution">
    <text evidence="21">The sequence shown here is derived from an EMBL/GenBank/DDBJ whole genome shotgun (WGS) entry which is preliminary data.</text>
</comment>
<dbReference type="PROSITE" id="PS00108">
    <property type="entry name" value="PROTEIN_KINASE_ST"/>
    <property type="match status" value="1"/>
</dbReference>
<dbReference type="AlphaFoldDB" id="A0A8B6DM55"/>
<evidence type="ECO:0000256" key="1">
    <source>
        <dbReference type="ARBA" id="ARBA00012513"/>
    </source>
</evidence>
<reference evidence="21" key="1">
    <citation type="submission" date="2018-11" db="EMBL/GenBank/DDBJ databases">
        <authorList>
            <person name="Alioto T."/>
            <person name="Alioto T."/>
        </authorList>
    </citation>
    <scope>NUCLEOTIDE SEQUENCE</scope>
</reference>
<dbReference type="GO" id="GO:0005524">
    <property type="term" value="F:ATP binding"/>
    <property type="evidence" value="ECO:0007669"/>
    <property type="project" value="UniProtKB-UniRule"/>
</dbReference>
<dbReference type="EC" id="2.7.11.1" evidence="1"/>
<dbReference type="EMBL" id="UYJE01003670">
    <property type="protein sequence ID" value="VDI21364.1"/>
    <property type="molecule type" value="Genomic_DNA"/>
</dbReference>
<keyword evidence="11" id="KW-0652">Protein synthesis inhibitor</keyword>
<dbReference type="PANTHER" id="PTHR11042:SF160">
    <property type="entry name" value="EUKARYOTIC TRANSLATION INITIATION FACTOR 2-ALPHA KINASE 1"/>
    <property type="match status" value="1"/>
</dbReference>
<protein>
    <recommendedName>
        <fullName evidence="13">Eukaryotic translation initiation factor 2-alpha kinase 1</fullName>
        <ecNumber evidence="1">2.7.11.1</ecNumber>
    </recommendedName>
    <alternativeName>
        <fullName evidence="15">Heme-regulated eukaryotic initiation factor eIF-2-alpha kinase</fullName>
    </alternativeName>
    <alternativeName>
        <fullName evidence="14">Hemin-sensitive initiation factor 2-alpha kinase</fullName>
    </alternativeName>
</protein>
<proteinExistence type="inferred from homology"/>
<evidence type="ECO:0000256" key="5">
    <source>
        <dbReference type="ARBA" id="ARBA00022737"/>
    </source>
</evidence>
<dbReference type="InterPro" id="IPR000719">
    <property type="entry name" value="Prot_kinase_dom"/>
</dbReference>
<keyword evidence="22" id="KW-1185">Reference proteome</keyword>
<feature type="binding site" evidence="19">
    <location>
        <position position="208"/>
    </location>
    <ligand>
        <name>ATP</name>
        <dbReference type="ChEBI" id="CHEBI:30616"/>
    </ligand>
</feature>
<keyword evidence="10" id="KW-1015">Disulfide bond</keyword>